<comment type="caution">
    <text evidence="2">The sequence shown here is derived from an EMBL/GenBank/DDBJ whole genome shotgun (WGS) entry which is preliminary data.</text>
</comment>
<evidence type="ECO:0000256" key="1">
    <source>
        <dbReference type="SAM" id="MobiDB-lite"/>
    </source>
</evidence>
<reference evidence="2" key="1">
    <citation type="submission" date="2022-07" db="EMBL/GenBank/DDBJ databases">
        <title>Chromosome-level genome of Muraenolepis orangiensis.</title>
        <authorList>
            <person name="Kim J."/>
        </authorList>
    </citation>
    <scope>NUCLEOTIDE SEQUENCE</scope>
    <source>
        <strain evidence="2">KU_S4_2022</strain>
        <tissue evidence="2">Muscle</tissue>
    </source>
</reference>
<dbReference type="GO" id="GO:0046085">
    <property type="term" value="P:adenosine metabolic process"/>
    <property type="evidence" value="ECO:0007669"/>
    <property type="project" value="TreeGrafter"/>
</dbReference>
<evidence type="ECO:0008006" key="4">
    <source>
        <dbReference type="Google" id="ProtNLM"/>
    </source>
</evidence>
<name>A0A9Q0ET62_9TELE</name>
<dbReference type="OrthoDB" id="9994138at2759"/>
<dbReference type="EMBL" id="JANIIK010000035">
    <property type="protein sequence ID" value="KAJ3612930.1"/>
    <property type="molecule type" value="Genomic_DNA"/>
</dbReference>
<evidence type="ECO:0000313" key="3">
    <source>
        <dbReference type="Proteomes" id="UP001148018"/>
    </source>
</evidence>
<dbReference type="PANTHER" id="PTHR31367">
    <property type="entry name" value="CYTOSOLIC 5'-NUCLEOTIDASE 1 FAMILY MEMBER"/>
    <property type="match status" value="1"/>
</dbReference>
<keyword evidence="3" id="KW-1185">Reference proteome</keyword>
<dbReference type="GO" id="GO:0009117">
    <property type="term" value="P:nucleotide metabolic process"/>
    <property type="evidence" value="ECO:0007669"/>
    <property type="project" value="InterPro"/>
</dbReference>
<evidence type="ECO:0000313" key="2">
    <source>
        <dbReference type="EMBL" id="KAJ3612930.1"/>
    </source>
</evidence>
<dbReference type="GO" id="GO:0000166">
    <property type="term" value="F:nucleotide binding"/>
    <property type="evidence" value="ECO:0007669"/>
    <property type="project" value="InterPro"/>
</dbReference>
<dbReference type="InterPro" id="IPR010394">
    <property type="entry name" value="5-nucleotidase"/>
</dbReference>
<protein>
    <recommendedName>
        <fullName evidence="4">Cytosolic 5'-nucleotidase 1A</fullName>
    </recommendedName>
</protein>
<proteinExistence type="predicted"/>
<dbReference type="Proteomes" id="UP001148018">
    <property type="component" value="Unassembled WGS sequence"/>
</dbReference>
<dbReference type="Pfam" id="PF06189">
    <property type="entry name" value="5-nucleotidase"/>
    <property type="match status" value="1"/>
</dbReference>
<dbReference type="GO" id="GO:0008253">
    <property type="term" value="F:5'-nucleotidase activity"/>
    <property type="evidence" value="ECO:0007669"/>
    <property type="project" value="InterPro"/>
</dbReference>
<sequence length="340" mass="37997">MSVDNGPAQTVAGQGLVRNGNSAADENAPKPSTPPKSPRPEHGVTIVVSLRVLFNIEKEQQIYEQQGLENYIRFQVEHETEPLNPGPAFSFVKALEVVNTRLRELYPDSEEVFHVVLMTDNHDLRLLNTINHHQLSIVHVCETGDHIDYLKANHPNLYLSTDPTKVREALNEGIAAATMFAQENLAEVSEVQLRVAFDGDAVLFSDESEQIFAAQGLEKFHEHEKENENNPMNHGPLKGFLEALGKLQKKLHAKGQRMDCPIRTYLVTTRDAASSGFRALKTLRLWDLEIDEGYFLAGSPKGPMLEKIQPHIFFDDMMSHLTGAMELGIVACHVPYGISQ</sequence>
<dbReference type="GO" id="GO:0005829">
    <property type="term" value="C:cytosol"/>
    <property type="evidence" value="ECO:0007669"/>
    <property type="project" value="TreeGrafter"/>
</dbReference>
<dbReference type="AlphaFoldDB" id="A0A9Q0ET62"/>
<gene>
    <name evidence="2" type="ORF">NHX12_019187</name>
</gene>
<feature type="region of interest" description="Disordered" evidence="1">
    <location>
        <begin position="1"/>
        <end position="42"/>
    </location>
</feature>
<dbReference type="PANTHER" id="PTHR31367:SF2">
    <property type="entry name" value="CYTOSOLIC 5'-NUCLEOTIDASE 1A"/>
    <property type="match status" value="1"/>
</dbReference>
<accession>A0A9Q0ET62</accession>
<dbReference type="GO" id="GO:0000287">
    <property type="term" value="F:magnesium ion binding"/>
    <property type="evidence" value="ECO:0007669"/>
    <property type="project" value="InterPro"/>
</dbReference>
<organism evidence="2 3">
    <name type="scientific">Muraenolepis orangiensis</name>
    <name type="common">Patagonian moray cod</name>
    <dbReference type="NCBI Taxonomy" id="630683"/>
    <lineage>
        <taxon>Eukaryota</taxon>
        <taxon>Metazoa</taxon>
        <taxon>Chordata</taxon>
        <taxon>Craniata</taxon>
        <taxon>Vertebrata</taxon>
        <taxon>Euteleostomi</taxon>
        <taxon>Actinopterygii</taxon>
        <taxon>Neopterygii</taxon>
        <taxon>Teleostei</taxon>
        <taxon>Neoteleostei</taxon>
        <taxon>Acanthomorphata</taxon>
        <taxon>Zeiogadaria</taxon>
        <taxon>Gadariae</taxon>
        <taxon>Gadiformes</taxon>
        <taxon>Muraenolepidoidei</taxon>
        <taxon>Muraenolepididae</taxon>
        <taxon>Muraenolepis</taxon>
    </lineage>
</organism>